<dbReference type="InterPro" id="IPR040834">
    <property type="entry name" value="NES_C_h"/>
</dbReference>
<dbReference type="Gene3D" id="3.30.930.30">
    <property type="match status" value="1"/>
</dbReference>
<reference evidence="7" key="2">
    <citation type="submission" date="2021-04" db="EMBL/GenBank/DDBJ databases">
        <authorList>
            <person name="Gilroy R."/>
        </authorList>
    </citation>
    <scope>NUCLEOTIDE SEQUENCE</scope>
    <source>
        <strain evidence="7">3204</strain>
    </source>
</reference>
<dbReference type="Pfam" id="PF18208">
    <property type="entry name" value="NES_C_h"/>
    <property type="match status" value="1"/>
</dbReference>
<evidence type="ECO:0000259" key="6">
    <source>
        <dbReference type="Pfam" id="PF18208"/>
    </source>
</evidence>
<dbReference type="NCBIfam" id="NF041496">
    <property type="entry name" value="MobQ"/>
    <property type="match status" value="1"/>
</dbReference>
<feature type="domain" description="MobA/MobL protein" evidence="5">
    <location>
        <begin position="17"/>
        <end position="236"/>
    </location>
</feature>
<evidence type="ECO:0000313" key="7">
    <source>
        <dbReference type="EMBL" id="HIY91326.1"/>
    </source>
</evidence>
<evidence type="ECO:0000256" key="3">
    <source>
        <dbReference type="SAM" id="Coils"/>
    </source>
</evidence>
<sequence length="688" mass="81767">MAIFHMSFNNISNGKGRGAIASASYRSGEQLYDEKEGRSYFYERSVKPETYILKPDYAPEWCLDRERLWNEVEKKENKINSRYAKEFNVALPIELNEEEQKELLLNYVQQNFVDDGMVADIAIHRDHDQNPHAHVMLTNRPFNQDGTWGQKSKHEYILDRNGNKTYTTNGNVRNRKIWLVDWDKREKMEEWRSNWAKAVNEQLEKKGLSERISHKSFERQGINQEPTIHVGVKKSKQRIAYNKAIKSKQKADQRLEETERKAKNNRHRNKLNSFLSYAEKHQIADLSKTLKTYVDFENINDKRRMLENWKNSVLVKKIMGMDVVRQMALINKTELNVNKANELLDKVANRMIKKLYPQLEKSNMNEYEKRELIEETVKDDHVYQGKELADKMEDIREYLLDKRVTTFIRRPMVNLRLLGKWNESNYQKLNELLNGYDVTSDELIKGEKTDKLNGMRESDKKKVGQLAKNIRSNDYMEAIINTQYKAVLGMAFPKINQDRLSIKDKEKLYMHAMYYDPALKPYSTTEIKEIVQQAKPEFTHEEHEIGLEFLDGKRKIDTITNKHLKSVLQHQGMKQMFIYECREDKQLDQDKVSKIRKKFMANEDYLDKQREATFNDYKALGYNDYTATEYNQTTFSDQIINDLMREDYSKYELEHRKAEERKLEREMTRKQRKGKGKGRRKDSFTPHL</sequence>
<feature type="region of interest" description="Disordered" evidence="4">
    <location>
        <begin position="656"/>
        <end position="688"/>
    </location>
</feature>
<evidence type="ECO:0000256" key="4">
    <source>
        <dbReference type="SAM" id="MobiDB-lite"/>
    </source>
</evidence>
<reference evidence="7" key="1">
    <citation type="journal article" date="2021" name="PeerJ">
        <title>Extensive microbial diversity within the chicken gut microbiome revealed by metagenomics and culture.</title>
        <authorList>
            <person name="Gilroy R."/>
            <person name="Ravi A."/>
            <person name="Getino M."/>
            <person name="Pursley I."/>
            <person name="Horton D.L."/>
            <person name="Alikhan N.F."/>
            <person name="Baker D."/>
            <person name="Gharbi K."/>
            <person name="Hall N."/>
            <person name="Watson M."/>
            <person name="Adriaenssens E.M."/>
            <person name="Foster-Nyarko E."/>
            <person name="Jarju S."/>
            <person name="Secka A."/>
            <person name="Antonio M."/>
            <person name="Oren A."/>
            <person name="Chaudhuri R.R."/>
            <person name="La Ragione R."/>
            <person name="Hildebrand F."/>
            <person name="Pallen M.J."/>
        </authorList>
    </citation>
    <scope>NUCLEOTIDE SEQUENCE</scope>
    <source>
        <strain evidence="7">3204</strain>
    </source>
</reference>
<evidence type="ECO:0000256" key="2">
    <source>
        <dbReference type="ARBA" id="ARBA00022971"/>
    </source>
</evidence>
<dbReference type="Pfam" id="PF03389">
    <property type="entry name" value="MobA_MobL"/>
    <property type="match status" value="1"/>
</dbReference>
<evidence type="ECO:0000313" key="8">
    <source>
        <dbReference type="Proteomes" id="UP000824013"/>
    </source>
</evidence>
<organism evidence="7 8">
    <name type="scientific">Candidatus Companilactobacillus pullicola</name>
    <dbReference type="NCBI Taxonomy" id="2838523"/>
    <lineage>
        <taxon>Bacteria</taxon>
        <taxon>Bacillati</taxon>
        <taxon>Bacillota</taxon>
        <taxon>Bacilli</taxon>
        <taxon>Lactobacillales</taxon>
        <taxon>Lactobacillaceae</taxon>
        <taxon>Companilactobacillus</taxon>
    </lineage>
</organism>
<dbReference type="EMBL" id="DXCM01000002">
    <property type="protein sequence ID" value="HIY91326.1"/>
    <property type="molecule type" value="Genomic_DNA"/>
</dbReference>
<keyword evidence="2" id="KW-0184">Conjugation</keyword>
<feature type="compositionally biased region" description="Basic and acidic residues" evidence="4">
    <location>
        <begin position="656"/>
        <end position="669"/>
    </location>
</feature>
<comment type="similarity">
    <text evidence="1">Belongs to the MobA/MobL family.</text>
</comment>
<name>A0A9D1ZJJ3_9LACO</name>
<feature type="coiled-coil region" evidence="3">
    <location>
        <begin position="241"/>
        <end position="268"/>
    </location>
</feature>
<comment type="caution">
    <text evidence="7">The sequence shown here is derived from an EMBL/GenBank/DDBJ whole genome shotgun (WGS) entry which is preliminary data.</text>
</comment>
<dbReference type="AlphaFoldDB" id="A0A9D1ZJJ3"/>
<dbReference type="InterPro" id="IPR005053">
    <property type="entry name" value="MobA_MobL"/>
</dbReference>
<protein>
    <submittedName>
        <fullName evidence="7">MobA/MobL family protein</fullName>
    </submittedName>
</protein>
<keyword evidence="3" id="KW-0175">Coiled coil</keyword>
<evidence type="ECO:0000256" key="1">
    <source>
        <dbReference type="ARBA" id="ARBA00010873"/>
    </source>
</evidence>
<feature type="domain" description="Nicking enzyme C-terminal middle helical" evidence="6">
    <location>
        <begin position="275"/>
        <end position="382"/>
    </location>
</feature>
<proteinExistence type="inferred from homology"/>
<evidence type="ECO:0000259" key="5">
    <source>
        <dbReference type="Pfam" id="PF03389"/>
    </source>
</evidence>
<accession>A0A9D1ZJJ3</accession>
<feature type="compositionally biased region" description="Basic residues" evidence="4">
    <location>
        <begin position="670"/>
        <end position="680"/>
    </location>
</feature>
<gene>
    <name evidence="7" type="ORF">H9820_00090</name>
</gene>
<dbReference type="Proteomes" id="UP000824013">
    <property type="component" value="Unassembled WGS sequence"/>
</dbReference>